<proteinExistence type="predicted"/>
<feature type="compositionally biased region" description="Acidic residues" evidence="3">
    <location>
        <begin position="361"/>
        <end position="375"/>
    </location>
</feature>
<reference evidence="5" key="2">
    <citation type="submission" date="2020-11" db="EMBL/GenBank/DDBJ databases">
        <authorList>
            <person name="McCartney M.A."/>
            <person name="Auch B."/>
            <person name="Kono T."/>
            <person name="Mallez S."/>
            <person name="Becker A."/>
            <person name="Gohl D.M."/>
            <person name="Silverstein K.A.T."/>
            <person name="Koren S."/>
            <person name="Bechman K.B."/>
            <person name="Herman A."/>
            <person name="Abrahante J.E."/>
            <person name="Garbe J."/>
        </authorList>
    </citation>
    <scope>NUCLEOTIDE SEQUENCE</scope>
    <source>
        <strain evidence="5">Duluth1</strain>
        <tissue evidence="5">Whole animal</tissue>
    </source>
</reference>
<dbReference type="InterPro" id="IPR023779">
    <property type="entry name" value="Chromodomain_CS"/>
</dbReference>
<dbReference type="InterPro" id="IPR023780">
    <property type="entry name" value="Chromo_domain"/>
</dbReference>
<dbReference type="GO" id="GO:0000122">
    <property type="term" value="P:negative regulation of transcription by RNA polymerase II"/>
    <property type="evidence" value="ECO:0007669"/>
    <property type="project" value="TreeGrafter"/>
</dbReference>
<keyword evidence="6" id="KW-1185">Reference proteome</keyword>
<dbReference type="PROSITE" id="PS00598">
    <property type="entry name" value="CHROMO_1"/>
    <property type="match status" value="1"/>
</dbReference>
<feature type="compositionally biased region" description="Basic residues" evidence="3">
    <location>
        <begin position="212"/>
        <end position="233"/>
    </location>
</feature>
<dbReference type="InterPro" id="IPR033773">
    <property type="entry name" value="CBX7_C"/>
</dbReference>
<feature type="compositionally biased region" description="Basic residues" evidence="3">
    <location>
        <begin position="66"/>
        <end position="77"/>
    </location>
</feature>
<comment type="caution">
    <text evidence="5">The sequence shown here is derived from an EMBL/GenBank/DDBJ whole genome shotgun (WGS) entry which is preliminary data.</text>
</comment>
<dbReference type="PANTHER" id="PTHR46389:SF3">
    <property type="entry name" value="POLYCOMB GROUP PROTEIN PC"/>
    <property type="match status" value="1"/>
</dbReference>
<dbReference type="SMART" id="SM00298">
    <property type="entry name" value="CHROMO"/>
    <property type="match status" value="1"/>
</dbReference>
<gene>
    <name evidence="5" type="ORF">DPMN_033221</name>
</gene>
<evidence type="ECO:0000256" key="3">
    <source>
        <dbReference type="SAM" id="MobiDB-lite"/>
    </source>
</evidence>
<comment type="subcellular location">
    <subcellularLocation>
        <location evidence="1">Nucleus</location>
    </subcellularLocation>
</comment>
<dbReference type="PANTHER" id="PTHR46389">
    <property type="entry name" value="POLYCOMB GROUP PROTEIN PC"/>
    <property type="match status" value="1"/>
</dbReference>
<dbReference type="InterPro" id="IPR016197">
    <property type="entry name" value="Chromo-like_dom_sf"/>
</dbReference>
<reference evidence="5" key="1">
    <citation type="journal article" date="2019" name="bioRxiv">
        <title>The Genome of the Zebra Mussel, Dreissena polymorpha: A Resource for Invasive Species Research.</title>
        <authorList>
            <person name="McCartney M.A."/>
            <person name="Auch B."/>
            <person name="Kono T."/>
            <person name="Mallez S."/>
            <person name="Zhang Y."/>
            <person name="Obille A."/>
            <person name="Becker A."/>
            <person name="Abrahante J.E."/>
            <person name="Garbe J."/>
            <person name="Badalamenti J.P."/>
            <person name="Herman A."/>
            <person name="Mangelson H."/>
            <person name="Liachko I."/>
            <person name="Sullivan S."/>
            <person name="Sone E.D."/>
            <person name="Koren S."/>
            <person name="Silverstein K.A.T."/>
            <person name="Beckman K.B."/>
            <person name="Gohl D.M."/>
        </authorList>
    </citation>
    <scope>NUCLEOTIDE SEQUENCE</scope>
    <source>
        <strain evidence="5">Duluth1</strain>
        <tissue evidence="5">Whole animal</tissue>
    </source>
</reference>
<evidence type="ECO:0000313" key="6">
    <source>
        <dbReference type="Proteomes" id="UP000828390"/>
    </source>
</evidence>
<protein>
    <recommendedName>
        <fullName evidence="4">Chromo domain-containing protein</fullName>
    </recommendedName>
</protein>
<dbReference type="CDD" id="cd18627">
    <property type="entry name" value="CD_polycomb_like"/>
    <property type="match status" value="1"/>
</dbReference>
<keyword evidence="2" id="KW-0539">Nucleus</keyword>
<dbReference type="OrthoDB" id="1918685at2759"/>
<dbReference type="EMBL" id="JAIWYP010000002">
    <property type="protein sequence ID" value="KAH3870042.1"/>
    <property type="molecule type" value="Genomic_DNA"/>
</dbReference>
<dbReference type="PROSITE" id="PS50013">
    <property type="entry name" value="CHROMO_2"/>
    <property type="match status" value="1"/>
</dbReference>
<evidence type="ECO:0000256" key="1">
    <source>
        <dbReference type="ARBA" id="ARBA00004123"/>
    </source>
</evidence>
<dbReference type="Gene3D" id="2.40.50.40">
    <property type="match status" value="1"/>
</dbReference>
<feature type="domain" description="Chromo" evidence="4">
    <location>
        <begin position="11"/>
        <end position="69"/>
    </location>
</feature>
<feature type="compositionally biased region" description="Basic and acidic residues" evidence="3">
    <location>
        <begin position="319"/>
        <end position="333"/>
    </location>
</feature>
<dbReference type="InterPro" id="IPR052458">
    <property type="entry name" value="PcG_PRC1-like_component"/>
</dbReference>
<feature type="compositionally biased region" description="Basic and acidic residues" evidence="3">
    <location>
        <begin position="55"/>
        <end position="65"/>
    </location>
</feature>
<feature type="compositionally biased region" description="Acidic residues" evidence="3">
    <location>
        <begin position="110"/>
        <end position="130"/>
    </location>
</feature>
<dbReference type="SUPFAM" id="SSF54160">
    <property type="entry name" value="Chromo domain-like"/>
    <property type="match status" value="1"/>
</dbReference>
<accession>A0A9D4M6L3</accession>
<dbReference type="GO" id="GO:0000785">
    <property type="term" value="C:chromatin"/>
    <property type="evidence" value="ECO:0007669"/>
    <property type="project" value="TreeGrafter"/>
</dbReference>
<evidence type="ECO:0000259" key="4">
    <source>
        <dbReference type="PROSITE" id="PS50013"/>
    </source>
</evidence>
<dbReference type="Pfam" id="PF17218">
    <property type="entry name" value="CBX7_C"/>
    <property type="match status" value="1"/>
</dbReference>
<name>A0A9D4M6L3_DREPO</name>
<feature type="compositionally biased region" description="Polar residues" evidence="3">
    <location>
        <begin position="240"/>
        <end position="250"/>
    </location>
</feature>
<dbReference type="Proteomes" id="UP000828390">
    <property type="component" value="Unassembled WGS sequence"/>
</dbReference>
<evidence type="ECO:0000313" key="5">
    <source>
        <dbReference type="EMBL" id="KAH3870042.1"/>
    </source>
</evidence>
<evidence type="ECO:0000256" key="2">
    <source>
        <dbReference type="ARBA" id="ARBA00023242"/>
    </source>
</evidence>
<feature type="compositionally biased region" description="Basic residues" evidence="3">
    <location>
        <begin position="183"/>
        <end position="204"/>
    </location>
</feature>
<organism evidence="5 6">
    <name type="scientific">Dreissena polymorpha</name>
    <name type="common">Zebra mussel</name>
    <name type="synonym">Mytilus polymorpha</name>
    <dbReference type="NCBI Taxonomy" id="45954"/>
    <lineage>
        <taxon>Eukaryota</taxon>
        <taxon>Metazoa</taxon>
        <taxon>Spiralia</taxon>
        <taxon>Lophotrochozoa</taxon>
        <taxon>Mollusca</taxon>
        <taxon>Bivalvia</taxon>
        <taxon>Autobranchia</taxon>
        <taxon>Heteroconchia</taxon>
        <taxon>Euheterodonta</taxon>
        <taxon>Imparidentia</taxon>
        <taxon>Neoheterodontei</taxon>
        <taxon>Myida</taxon>
        <taxon>Dreissenoidea</taxon>
        <taxon>Dreissenidae</taxon>
        <taxon>Dreissena</taxon>
    </lineage>
</organism>
<dbReference type="GO" id="GO:0003682">
    <property type="term" value="F:chromatin binding"/>
    <property type="evidence" value="ECO:0007669"/>
    <property type="project" value="TreeGrafter"/>
</dbReference>
<feature type="region of interest" description="Disordered" evidence="3">
    <location>
        <begin position="55"/>
        <end position="381"/>
    </location>
</feature>
<dbReference type="GO" id="GO:0035102">
    <property type="term" value="C:PRC1 complex"/>
    <property type="evidence" value="ECO:0007669"/>
    <property type="project" value="TreeGrafter"/>
</dbReference>
<sequence>MELPSMGERVFAAECIQKKRLRKGKAEYFVKWKGWSTKNNTWEPEGNILDKRLIDAFNRRNPDGGHKKRGPKPKSSRHQSSAVNNDSSDDSDDESARSSKKKSRSRDDLSDSESETEGSSDQSTSDENESMSDTSQELKDADNSSGSTTDERDDNDRSNKKSTSQRNEDSSESDSPPPPKLMPVRKRGRPRGSLNKVKKFHLPHLHNAMMKQKGKVGRPRTVGRGRPPFKRGLARGVITSGKSPKSSSYLKTIGRGLSRTPVKMLSRGRGNIRGRGPRDSILNKIKMKSGRAPGRPKKEMADSHSKDGNTQKSSCSPGKDIKSKFFTHMKSEKSNSSAANHKWDSMGSLHGVSILEHEPDSMDDEASEDADDAFSGDERDTFLERPIDLRNYWYPPPNNKDLMDKVCITDVTTDSGSTITFREGPSYSGFFTSENG</sequence>
<feature type="compositionally biased region" description="Basic and acidic residues" evidence="3">
    <location>
        <begin position="296"/>
        <end position="309"/>
    </location>
</feature>
<dbReference type="InterPro" id="IPR000953">
    <property type="entry name" value="Chromo/chromo_shadow_dom"/>
</dbReference>
<dbReference type="AlphaFoldDB" id="A0A9D4M6L3"/>
<dbReference type="Pfam" id="PF00385">
    <property type="entry name" value="Chromo"/>
    <property type="match status" value="1"/>
</dbReference>